<proteinExistence type="predicted"/>
<evidence type="ECO:0000313" key="5">
    <source>
        <dbReference type="EMBL" id="RXW32060.1"/>
    </source>
</evidence>
<gene>
    <name evidence="5" type="ORF">C1706_08425</name>
</gene>
<dbReference type="Gene3D" id="3.30.300.30">
    <property type="match status" value="1"/>
</dbReference>
<protein>
    <submittedName>
        <fullName evidence="5">Long-chain fatty acid--CoA ligase</fullName>
        <ecNumber evidence="5">6.2.1.3</ecNumber>
    </submittedName>
</protein>
<keyword evidence="2" id="KW-1133">Transmembrane helix</keyword>
<evidence type="ECO:0000313" key="6">
    <source>
        <dbReference type="Proteomes" id="UP000290624"/>
    </source>
</evidence>
<dbReference type="Pfam" id="PF13193">
    <property type="entry name" value="AMP-binding_C"/>
    <property type="match status" value="1"/>
</dbReference>
<dbReference type="OrthoDB" id="9803968at2"/>
<evidence type="ECO:0000256" key="1">
    <source>
        <dbReference type="SAM" id="MobiDB-lite"/>
    </source>
</evidence>
<feature type="transmembrane region" description="Helical" evidence="2">
    <location>
        <begin position="269"/>
        <end position="291"/>
    </location>
</feature>
<keyword evidence="2" id="KW-0812">Transmembrane</keyword>
<dbReference type="GO" id="GO:0004467">
    <property type="term" value="F:long-chain fatty acid-CoA ligase activity"/>
    <property type="evidence" value="ECO:0007669"/>
    <property type="project" value="UniProtKB-EC"/>
</dbReference>
<dbReference type="NCBIfam" id="NF004114">
    <property type="entry name" value="PRK05605.1"/>
    <property type="match status" value="1"/>
</dbReference>
<organism evidence="5 6">
    <name type="scientific">Propioniciclava flava</name>
    <dbReference type="NCBI Taxonomy" id="2072026"/>
    <lineage>
        <taxon>Bacteria</taxon>
        <taxon>Bacillati</taxon>
        <taxon>Actinomycetota</taxon>
        <taxon>Actinomycetes</taxon>
        <taxon>Propionibacteriales</taxon>
        <taxon>Propionibacteriaceae</taxon>
        <taxon>Propioniciclava</taxon>
    </lineage>
</organism>
<dbReference type="PANTHER" id="PTHR43767:SF12">
    <property type="entry name" value="AMP-DEPENDENT SYNTHETASE AND LIGASE"/>
    <property type="match status" value="1"/>
</dbReference>
<dbReference type="InterPro" id="IPR042099">
    <property type="entry name" value="ANL_N_sf"/>
</dbReference>
<comment type="caution">
    <text evidence="5">The sequence shown here is derived from an EMBL/GenBank/DDBJ whole genome shotgun (WGS) entry which is preliminary data.</text>
</comment>
<dbReference type="PANTHER" id="PTHR43767">
    <property type="entry name" value="LONG-CHAIN-FATTY-ACID--COA LIGASE"/>
    <property type="match status" value="1"/>
</dbReference>
<dbReference type="PROSITE" id="PS00455">
    <property type="entry name" value="AMP_BINDING"/>
    <property type="match status" value="1"/>
</dbReference>
<keyword evidence="2" id="KW-0472">Membrane</keyword>
<reference evidence="5 6" key="1">
    <citation type="submission" date="2018-01" db="EMBL/GenBank/DDBJ databases">
        <title>Lactibacter flavus gen. nov., sp. nov., a novel bacterium of the family Propionibacteriaceae isolated from raw milk and dairy products.</title>
        <authorList>
            <person name="Wenning M."/>
            <person name="Breitenwieser F."/>
            <person name="Huptas C."/>
            <person name="von Neubeck M."/>
            <person name="Busse H.-J."/>
            <person name="Scherer S."/>
        </authorList>
    </citation>
    <scope>NUCLEOTIDE SEQUENCE [LARGE SCALE GENOMIC DNA]</scope>
    <source>
        <strain evidence="5 6">VG341</strain>
    </source>
</reference>
<evidence type="ECO:0000259" key="4">
    <source>
        <dbReference type="Pfam" id="PF13193"/>
    </source>
</evidence>
<feature type="region of interest" description="Disordered" evidence="1">
    <location>
        <begin position="1"/>
        <end position="24"/>
    </location>
</feature>
<dbReference type="Gene3D" id="3.40.50.12780">
    <property type="entry name" value="N-terminal domain of ligase-like"/>
    <property type="match status" value="1"/>
</dbReference>
<dbReference type="InterPro" id="IPR020845">
    <property type="entry name" value="AMP-binding_CS"/>
</dbReference>
<dbReference type="InterPro" id="IPR050237">
    <property type="entry name" value="ATP-dep_AMP-bd_enzyme"/>
</dbReference>
<feature type="compositionally biased region" description="Low complexity" evidence="1">
    <location>
        <begin position="12"/>
        <end position="24"/>
    </location>
</feature>
<dbReference type="EMBL" id="PPCV01000005">
    <property type="protein sequence ID" value="RXW32060.1"/>
    <property type="molecule type" value="Genomic_DNA"/>
</dbReference>
<feature type="compositionally biased region" description="Acidic residues" evidence="1">
    <location>
        <begin position="1"/>
        <end position="11"/>
    </location>
</feature>
<dbReference type="Proteomes" id="UP000290624">
    <property type="component" value="Unassembled WGS sequence"/>
</dbReference>
<feature type="domain" description="AMP-dependent synthetase/ligase" evidence="3">
    <location>
        <begin position="52"/>
        <end position="437"/>
    </location>
</feature>
<keyword evidence="6" id="KW-1185">Reference proteome</keyword>
<feature type="domain" description="AMP-binding enzyme C-terminal" evidence="4">
    <location>
        <begin position="488"/>
        <end position="563"/>
    </location>
</feature>
<dbReference type="InterPro" id="IPR045851">
    <property type="entry name" value="AMP-bd_C_sf"/>
</dbReference>
<dbReference type="InterPro" id="IPR000873">
    <property type="entry name" value="AMP-dep_synth/lig_dom"/>
</dbReference>
<name>A0A4Q2EEQ1_9ACTN</name>
<evidence type="ECO:0000256" key="2">
    <source>
        <dbReference type="SAM" id="Phobius"/>
    </source>
</evidence>
<sequence length="584" mass="62545">MVIETATDDNDPVTSSVTSPSEPAPAWVAQYQPGVPATIEVPDEPLGALLARATAAGGDEVALEFFGATTSWRSLDDQVSRLAQALRHRYGVRPGDRVALLLPNSPQHVIAFYAVLRIGAVVVEHNPLYTASELGAMFADHGATVAIAWDVAAPKIADAGLKHLIAVNLLDAFPTVKRLALNLPLPSLRATRDKLHQPMPGADAWRDVLKGPRLAEDHPSPASEDLAVIQYTSGTTGSVKGAMLSHRNLFANALQGAAWMKDAEDGKEVIYAVLPMFHAFGMTLYLTFGVLKRARIVLFPNVDIDMILDVATKRPPTVYCAVPPIYQRTAQRAQERGISLRSARFCISGAMALTDEVVTLWESVSGGLLVEGYGLTECSPVALGNPFWPTRRTGTVGVPFPSTLMKVVDPEDPTREVAQGEIGELLLHGPQVFSGYWHNPDDTAASLLEGGWLRTGDLVTVDADGFTTIVDRLKELIITGGFNVSPTEVEQALRAEDGIADAAVVGLPSSHSGEEVVAAVVAAPGVTLDPDAVRAAARERLAAYKVPRRVFVVKELPTSMLGKVLRKQVRDAILADLPDLSSPR</sequence>
<dbReference type="Pfam" id="PF00501">
    <property type="entry name" value="AMP-binding"/>
    <property type="match status" value="1"/>
</dbReference>
<accession>A0A4Q2EEQ1</accession>
<dbReference type="InterPro" id="IPR025110">
    <property type="entry name" value="AMP-bd_C"/>
</dbReference>
<dbReference type="SUPFAM" id="SSF56801">
    <property type="entry name" value="Acetyl-CoA synthetase-like"/>
    <property type="match status" value="1"/>
</dbReference>
<dbReference type="AlphaFoldDB" id="A0A4Q2EEQ1"/>
<keyword evidence="5" id="KW-0436">Ligase</keyword>
<evidence type="ECO:0000259" key="3">
    <source>
        <dbReference type="Pfam" id="PF00501"/>
    </source>
</evidence>
<dbReference type="EC" id="6.2.1.3" evidence="5"/>